<evidence type="ECO:0000256" key="1">
    <source>
        <dbReference type="ARBA" id="ARBA00023098"/>
    </source>
</evidence>
<proteinExistence type="predicted"/>
<dbReference type="GeneTree" id="ENSGT00940000155662"/>
<evidence type="ECO:0000313" key="4">
    <source>
        <dbReference type="Ensembl" id="ENSKMAP00000008294.1"/>
    </source>
</evidence>
<dbReference type="InterPro" id="IPR016035">
    <property type="entry name" value="Acyl_Trfase/lysoPLipase"/>
</dbReference>
<dbReference type="GO" id="GO:0005811">
    <property type="term" value="C:lipid droplet"/>
    <property type="evidence" value="ECO:0007669"/>
    <property type="project" value="TreeGrafter"/>
</dbReference>
<dbReference type="GO" id="GO:0004806">
    <property type="term" value="F:triacylglycerol lipase activity"/>
    <property type="evidence" value="ECO:0007669"/>
    <property type="project" value="TreeGrafter"/>
</dbReference>
<dbReference type="AlphaFoldDB" id="A0A3Q3AB11"/>
<dbReference type="GO" id="GO:0005737">
    <property type="term" value="C:cytoplasm"/>
    <property type="evidence" value="ECO:0007669"/>
    <property type="project" value="TreeGrafter"/>
</dbReference>
<feature type="short sequence motif" description="DGA/G" evidence="2">
    <location>
        <begin position="151"/>
        <end position="153"/>
    </location>
</feature>
<dbReference type="Gene3D" id="3.40.1090.10">
    <property type="entry name" value="Cytosolic phospholipase A2 catalytic domain"/>
    <property type="match status" value="2"/>
</dbReference>
<organism evidence="4 5">
    <name type="scientific">Kryptolebias marmoratus</name>
    <name type="common">Mangrove killifish</name>
    <name type="synonym">Rivulus marmoratus</name>
    <dbReference type="NCBI Taxonomy" id="37003"/>
    <lineage>
        <taxon>Eukaryota</taxon>
        <taxon>Metazoa</taxon>
        <taxon>Chordata</taxon>
        <taxon>Craniata</taxon>
        <taxon>Vertebrata</taxon>
        <taxon>Euteleostomi</taxon>
        <taxon>Actinopterygii</taxon>
        <taxon>Neopterygii</taxon>
        <taxon>Teleostei</taxon>
        <taxon>Neoteleostei</taxon>
        <taxon>Acanthomorphata</taxon>
        <taxon>Ovalentaria</taxon>
        <taxon>Atherinomorphae</taxon>
        <taxon>Cyprinodontiformes</taxon>
        <taxon>Rivulidae</taxon>
        <taxon>Kryptolebias</taxon>
    </lineage>
</organism>
<dbReference type="PANTHER" id="PTHR12406">
    <property type="entry name" value="CALCIUM-INDEPENDENT PHOSPHOLIPASE A2 IPLA2 -RELATED"/>
    <property type="match status" value="1"/>
</dbReference>
<dbReference type="PANTHER" id="PTHR12406:SF22">
    <property type="entry name" value="1-ACYLGLYCEROL-3-PHOSPHATE O-ACYLTRANSFERASE PNPLA3"/>
    <property type="match status" value="1"/>
</dbReference>
<feature type="active site" description="Proton acceptor" evidence="2">
    <location>
        <position position="151"/>
    </location>
</feature>
<dbReference type="GO" id="GO:0019433">
    <property type="term" value="P:triglyceride catabolic process"/>
    <property type="evidence" value="ECO:0007669"/>
    <property type="project" value="TreeGrafter"/>
</dbReference>
<evidence type="ECO:0000259" key="3">
    <source>
        <dbReference type="PROSITE" id="PS51635"/>
    </source>
</evidence>
<dbReference type="Pfam" id="PF01734">
    <property type="entry name" value="Patatin"/>
    <property type="match status" value="1"/>
</dbReference>
<dbReference type="Proteomes" id="UP000264800">
    <property type="component" value="Unplaced"/>
</dbReference>
<keyword evidence="1 2" id="KW-0443">Lipid metabolism</keyword>
<dbReference type="InterPro" id="IPR002641">
    <property type="entry name" value="PNPLA_dom"/>
</dbReference>
<feature type="short sequence motif" description="GXSXG" evidence="2">
    <location>
        <begin position="45"/>
        <end position="49"/>
    </location>
</feature>
<dbReference type="PROSITE" id="PS51635">
    <property type="entry name" value="PNPLA"/>
    <property type="match status" value="1"/>
</dbReference>
<dbReference type="GO" id="GO:0055088">
    <property type="term" value="P:lipid homeostasis"/>
    <property type="evidence" value="ECO:0007669"/>
    <property type="project" value="TreeGrafter"/>
</dbReference>
<keyword evidence="2" id="KW-0442">Lipid degradation</keyword>
<sequence>MFNWAEEWHMSFAGCGFRSMYYVGALSCILERVPQLVHGASTFGGASSGCLVAAALAVGIPIEKLCFMILITAKEARKHNLGVFHPTFSLLRVVQRSLLEMLPEDAHLRATGRLCVSLTQLNDGRNVLVSEFASREDKTGVCFAGSNRYMDGALSNNMPLFEHRNTITLSPFSGESDICPTEGTFNFFEAHYGNVSIQVNTGNVHRVCTAFLPPRLEVSPCPEVLGLKLVEFKSD</sequence>
<dbReference type="OMA" id="FEAHYGN"/>
<name>A0A3Q3AB11_KRYMA</name>
<evidence type="ECO:0000313" key="5">
    <source>
        <dbReference type="Proteomes" id="UP000264800"/>
    </source>
</evidence>
<dbReference type="SUPFAM" id="SSF52151">
    <property type="entry name" value="FabD/lysophospholipase-like"/>
    <property type="match status" value="1"/>
</dbReference>
<dbReference type="STRING" id="37003.ENSKMAP00000008294"/>
<comment type="caution">
    <text evidence="2">Lacks conserved residue(s) required for the propagation of feature annotation.</text>
</comment>
<accession>A0A3Q3AB11</accession>
<feature type="active site" description="Nucleophile" evidence="2">
    <location>
        <position position="47"/>
    </location>
</feature>
<evidence type="ECO:0000256" key="2">
    <source>
        <dbReference type="PROSITE-ProRule" id="PRU01161"/>
    </source>
</evidence>
<dbReference type="InterPro" id="IPR033562">
    <property type="entry name" value="PLPL"/>
</dbReference>
<reference evidence="4" key="2">
    <citation type="submission" date="2025-09" db="UniProtKB">
        <authorList>
            <consortium name="Ensembl"/>
        </authorList>
    </citation>
    <scope>IDENTIFICATION</scope>
</reference>
<keyword evidence="2" id="KW-0378">Hydrolase</keyword>
<feature type="domain" description="PNPLA" evidence="3">
    <location>
        <begin position="10"/>
        <end position="164"/>
    </location>
</feature>
<reference evidence="4" key="1">
    <citation type="submission" date="2025-08" db="UniProtKB">
        <authorList>
            <consortium name="Ensembl"/>
        </authorList>
    </citation>
    <scope>IDENTIFICATION</scope>
</reference>
<protein>
    <recommendedName>
        <fullName evidence="3">PNPLA domain-containing protein</fullName>
    </recommendedName>
</protein>
<dbReference type="GO" id="GO:0016020">
    <property type="term" value="C:membrane"/>
    <property type="evidence" value="ECO:0007669"/>
    <property type="project" value="TreeGrafter"/>
</dbReference>
<keyword evidence="5" id="KW-1185">Reference proteome</keyword>
<dbReference type="Ensembl" id="ENSKMAT00000008420.1">
    <property type="protein sequence ID" value="ENSKMAP00000008294.1"/>
    <property type="gene ID" value="ENSKMAG00000006229.1"/>
</dbReference>